<dbReference type="GO" id="GO:0003824">
    <property type="term" value="F:catalytic activity"/>
    <property type="evidence" value="ECO:0007669"/>
    <property type="project" value="InterPro"/>
</dbReference>
<proteinExistence type="predicted"/>
<dbReference type="Gene3D" id="1.10.340.30">
    <property type="entry name" value="Hypothetical protein, domain 2"/>
    <property type="match status" value="1"/>
</dbReference>
<evidence type="ECO:0008006" key="2">
    <source>
        <dbReference type="Google" id="ProtNLM"/>
    </source>
</evidence>
<name>A0A7G9YX80_9EURY</name>
<accession>A0A7G9YX80</accession>
<dbReference type="GO" id="GO:0006281">
    <property type="term" value="P:DNA repair"/>
    <property type="evidence" value="ECO:0007669"/>
    <property type="project" value="InterPro"/>
</dbReference>
<protein>
    <recommendedName>
        <fullName evidence="2">DNA-(apurinic or apyrimidinic site) lyase</fullName>
    </recommendedName>
</protein>
<organism evidence="1">
    <name type="scientific">Candidatus Methanophagaceae archaeon ANME-1 ERB6</name>
    <dbReference type="NCBI Taxonomy" id="2759912"/>
    <lineage>
        <taxon>Archaea</taxon>
        <taxon>Methanobacteriati</taxon>
        <taxon>Methanobacteriota</taxon>
        <taxon>Stenosarchaea group</taxon>
        <taxon>Methanomicrobia</taxon>
        <taxon>Candidatus Methanophagales</taxon>
        <taxon>Candidatus Methanophagaceae</taxon>
    </lineage>
</organism>
<dbReference type="EMBL" id="MT631515">
    <property type="protein sequence ID" value="QNO52614.1"/>
    <property type="molecule type" value="Genomic_DNA"/>
</dbReference>
<sequence length="216" mass="24390">MDKIEVLLANFPLYAEDLGIDPKEPSGRFKWFLASILFGARISEKIAANTYKSFEWYGVDSVEKIIAAGWDELVRILDEGGYVRYDFSTATKLLDIAGTLKEKYGSLENLYNQSSDTKDLERRLQEFKGIGAVTTQIFLRELRGVWQISPGVSSKAKTVAENLDVNLQEFAGEKLSRVETALVKLSIKYCKRKRCEECPVKDSCNNPSLEALKKND</sequence>
<reference evidence="1" key="1">
    <citation type="submission" date="2020-06" db="EMBL/GenBank/DDBJ databases">
        <title>Unique genomic features of the anaerobic methanotrophic archaea.</title>
        <authorList>
            <person name="Chadwick G.L."/>
            <person name="Skennerton C.T."/>
            <person name="Laso-Perez R."/>
            <person name="Leu A.O."/>
            <person name="Speth D.R."/>
            <person name="Yu H."/>
            <person name="Morgan-Lang C."/>
            <person name="Hatzenpichler R."/>
            <person name="Goudeau D."/>
            <person name="Malmstrom R."/>
            <person name="Brazelton W.J."/>
            <person name="Woyke T."/>
            <person name="Hallam S.J."/>
            <person name="Tyson G.W."/>
            <person name="Wegener G."/>
            <person name="Boetius A."/>
            <person name="Orphan V."/>
        </authorList>
    </citation>
    <scope>NUCLEOTIDE SEQUENCE</scope>
</reference>
<dbReference type="InterPro" id="IPR011257">
    <property type="entry name" value="DNA_glycosylase"/>
</dbReference>
<gene>
    <name evidence="1" type="ORF">MBLPMMNE_00020</name>
</gene>
<dbReference type="SUPFAM" id="SSF48150">
    <property type="entry name" value="DNA-glycosylase"/>
    <property type="match status" value="1"/>
</dbReference>
<dbReference type="AlphaFoldDB" id="A0A7G9YX80"/>
<evidence type="ECO:0000313" key="1">
    <source>
        <dbReference type="EMBL" id="QNO52614.1"/>
    </source>
</evidence>